<accession>A0A6M3LFK0</accession>
<sequence>MNKEELTLDEPEYMDNDLEERLYSAKNMIDLAILALYSCQELVPTALEEAYYKLQKLLDDYCVTKEGK</sequence>
<dbReference type="EMBL" id="MT143130">
    <property type="protein sequence ID" value="QJA93203.1"/>
    <property type="molecule type" value="Genomic_DNA"/>
</dbReference>
<protein>
    <submittedName>
        <fullName evidence="1">Uncharacterized protein</fullName>
    </submittedName>
</protein>
<evidence type="ECO:0000313" key="1">
    <source>
        <dbReference type="EMBL" id="QJA93203.1"/>
    </source>
</evidence>
<gene>
    <name evidence="1" type="ORF">MM415B04320_0007</name>
</gene>
<dbReference type="AlphaFoldDB" id="A0A6M3LFK0"/>
<name>A0A6M3LFK0_9ZZZZ</name>
<proteinExistence type="predicted"/>
<reference evidence="1" key="1">
    <citation type="submission" date="2020-03" db="EMBL/GenBank/DDBJ databases">
        <title>The deep terrestrial virosphere.</title>
        <authorList>
            <person name="Holmfeldt K."/>
            <person name="Nilsson E."/>
            <person name="Simone D."/>
            <person name="Lopez-Fernandez M."/>
            <person name="Wu X."/>
            <person name="de Brujin I."/>
            <person name="Lundin D."/>
            <person name="Andersson A."/>
            <person name="Bertilsson S."/>
            <person name="Dopson M."/>
        </authorList>
    </citation>
    <scope>NUCLEOTIDE SEQUENCE</scope>
    <source>
        <strain evidence="1">MM415B04320</strain>
    </source>
</reference>
<organism evidence="1">
    <name type="scientific">viral metagenome</name>
    <dbReference type="NCBI Taxonomy" id="1070528"/>
    <lineage>
        <taxon>unclassified sequences</taxon>
        <taxon>metagenomes</taxon>
        <taxon>organismal metagenomes</taxon>
    </lineage>
</organism>